<keyword evidence="11" id="KW-1185">Reference proteome</keyword>
<dbReference type="EMBL" id="SODV01000002">
    <property type="protein sequence ID" value="TDW96226.1"/>
    <property type="molecule type" value="Genomic_DNA"/>
</dbReference>
<dbReference type="SUPFAM" id="SSF47384">
    <property type="entry name" value="Homodimeric domain of signal transducing histidine kinase"/>
    <property type="match status" value="1"/>
</dbReference>
<keyword evidence="6 10" id="KW-0418">Kinase</keyword>
<feature type="domain" description="Histidine kinase" evidence="9">
    <location>
        <begin position="219"/>
        <end position="421"/>
    </location>
</feature>
<evidence type="ECO:0000256" key="7">
    <source>
        <dbReference type="ARBA" id="ARBA00022989"/>
    </source>
</evidence>
<dbReference type="OrthoDB" id="1522504at2"/>
<dbReference type="SMART" id="SM00387">
    <property type="entry name" value="HATPase_c"/>
    <property type="match status" value="1"/>
</dbReference>
<feature type="transmembrane region" description="Helical" evidence="8">
    <location>
        <begin position="12"/>
        <end position="30"/>
    </location>
</feature>
<dbReference type="InterPro" id="IPR003594">
    <property type="entry name" value="HATPase_dom"/>
</dbReference>
<evidence type="ECO:0000256" key="8">
    <source>
        <dbReference type="SAM" id="Phobius"/>
    </source>
</evidence>
<evidence type="ECO:0000259" key="9">
    <source>
        <dbReference type="PROSITE" id="PS50109"/>
    </source>
</evidence>
<sequence>MRLLQKTIRSYIAYSVVVLLVAIPVFYFSIKSLVSEDADEHLQTIEASVRQKIVQAVQTRTLTQLAFADQDVTLSPGNGSLAFDTLTDEDIYDSVVHEHVPYRVLTSQFMVGGTPYLLRIRSSMLDSQDLIENIVYVQVVLLLILLCGLLLINRRLSKRLWKPFYSTLERLRQYAVEQGESLPLAPTEVIEFRDLNRSLKELTLRAHAAYKAQKEFTENAAHEVQTPLAVLQSKLELLMQTRPLTEEQAGLIGDLANAIQRLSRLNKSLVLLTRIENHQIKDTELILVGGILEKSLANLQGPAGGHQIDVTKDIQGDPVVEANRSLLEVLVGNLLSNAFRHNKAQGAIYITLTKNQLKVRNTGRPAALDPQRIFQRFYKESQDRNSIGLGLQIVFQIAAFYGWALEYGYQEGLHTFIISFA</sequence>
<feature type="transmembrane region" description="Helical" evidence="8">
    <location>
        <begin position="386"/>
        <end position="404"/>
    </location>
</feature>
<evidence type="ECO:0000313" key="11">
    <source>
        <dbReference type="Proteomes" id="UP000294498"/>
    </source>
</evidence>
<dbReference type="PROSITE" id="PS50109">
    <property type="entry name" value="HIS_KIN"/>
    <property type="match status" value="1"/>
</dbReference>
<dbReference type="Gene3D" id="3.30.565.10">
    <property type="entry name" value="Histidine kinase-like ATPase, C-terminal domain"/>
    <property type="match status" value="1"/>
</dbReference>
<dbReference type="AlphaFoldDB" id="A0A4R8DGI6"/>
<dbReference type="RefSeq" id="WP_133996308.1">
    <property type="nucleotide sequence ID" value="NZ_SODV01000002.1"/>
</dbReference>
<dbReference type="PANTHER" id="PTHR45436:SF5">
    <property type="entry name" value="SENSOR HISTIDINE KINASE TRCS"/>
    <property type="match status" value="1"/>
</dbReference>
<dbReference type="SMART" id="SM00388">
    <property type="entry name" value="HisKA"/>
    <property type="match status" value="1"/>
</dbReference>
<protein>
    <recommendedName>
        <fullName evidence="2">histidine kinase</fullName>
        <ecNumber evidence="2">2.7.13.3</ecNumber>
    </recommendedName>
</protein>
<dbReference type="SUPFAM" id="SSF55874">
    <property type="entry name" value="ATPase domain of HSP90 chaperone/DNA topoisomerase II/histidine kinase"/>
    <property type="match status" value="1"/>
</dbReference>
<name>A0A4R8DGI6_9BACT</name>
<organism evidence="10 11">
    <name type="scientific">Dinghuibacter silviterrae</name>
    <dbReference type="NCBI Taxonomy" id="1539049"/>
    <lineage>
        <taxon>Bacteria</taxon>
        <taxon>Pseudomonadati</taxon>
        <taxon>Bacteroidota</taxon>
        <taxon>Chitinophagia</taxon>
        <taxon>Chitinophagales</taxon>
        <taxon>Chitinophagaceae</taxon>
        <taxon>Dinghuibacter</taxon>
    </lineage>
</organism>
<dbReference type="InterPro" id="IPR003661">
    <property type="entry name" value="HisK_dim/P_dom"/>
</dbReference>
<dbReference type="Proteomes" id="UP000294498">
    <property type="component" value="Unassembled WGS sequence"/>
</dbReference>
<dbReference type="Pfam" id="PF00512">
    <property type="entry name" value="HisKA"/>
    <property type="match status" value="1"/>
</dbReference>
<keyword evidence="4" id="KW-0808">Transferase</keyword>
<keyword evidence="8" id="KW-0472">Membrane</keyword>
<accession>A0A4R8DGI6</accession>
<evidence type="ECO:0000256" key="2">
    <source>
        <dbReference type="ARBA" id="ARBA00012438"/>
    </source>
</evidence>
<evidence type="ECO:0000256" key="6">
    <source>
        <dbReference type="ARBA" id="ARBA00022777"/>
    </source>
</evidence>
<evidence type="ECO:0000256" key="1">
    <source>
        <dbReference type="ARBA" id="ARBA00000085"/>
    </source>
</evidence>
<evidence type="ECO:0000256" key="3">
    <source>
        <dbReference type="ARBA" id="ARBA00022553"/>
    </source>
</evidence>
<keyword evidence="3" id="KW-0597">Phosphoprotein</keyword>
<dbReference type="Pfam" id="PF02518">
    <property type="entry name" value="HATPase_c"/>
    <property type="match status" value="1"/>
</dbReference>
<evidence type="ECO:0000256" key="5">
    <source>
        <dbReference type="ARBA" id="ARBA00022692"/>
    </source>
</evidence>
<dbReference type="InterPro" id="IPR036890">
    <property type="entry name" value="HATPase_C_sf"/>
</dbReference>
<dbReference type="PANTHER" id="PTHR45436">
    <property type="entry name" value="SENSOR HISTIDINE KINASE YKOH"/>
    <property type="match status" value="1"/>
</dbReference>
<comment type="caution">
    <text evidence="10">The sequence shown here is derived from an EMBL/GenBank/DDBJ whole genome shotgun (WGS) entry which is preliminary data.</text>
</comment>
<reference evidence="10 11" key="1">
    <citation type="submission" date="2019-03" db="EMBL/GenBank/DDBJ databases">
        <title>Genomic Encyclopedia of Type Strains, Phase IV (KMG-IV): sequencing the most valuable type-strain genomes for metagenomic binning, comparative biology and taxonomic classification.</title>
        <authorList>
            <person name="Goeker M."/>
        </authorList>
    </citation>
    <scope>NUCLEOTIDE SEQUENCE [LARGE SCALE GENOMIC DNA]</scope>
    <source>
        <strain evidence="10 11">DSM 100059</strain>
    </source>
</reference>
<dbReference type="CDD" id="cd00082">
    <property type="entry name" value="HisKA"/>
    <property type="match status" value="1"/>
</dbReference>
<keyword evidence="7 8" id="KW-1133">Transmembrane helix</keyword>
<evidence type="ECO:0000256" key="4">
    <source>
        <dbReference type="ARBA" id="ARBA00022679"/>
    </source>
</evidence>
<dbReference type="InterPro" id="IPR005467">
    <property type="entry name" value="His_kinase_dom"/>
</dbReference>
<comment type="catalytic activity">
    <reaction evidence="1">
        <text>ATP + protein L-histidine = ADP + protein N-phospho-L-histidine.</text>
        <dbReference type="EC" id="2.7.13.3"/>
    </reaction>
</comment>
<proteinExistence type="predicted"/>
<evidence type="ECO:0000313" key="10">
    <source>
        <dbReference type="EMBL" id="TDW96226.1"/>
    </source>
</evidence>
<dbReference type="InterPro" id="IPR050428">
    <property type="entry name" value="TCS_sensor_his_kinase"/>
</dbReference>
<dbReference type="GO" id="GO:0000155">
    <property type="term" value="F:phosphorelay sensor kinase activity"/>
    <property type="evidence" value="ECO:0007669"/>
    <property type="project" value="InterPro"/>
</dbReference>
<keyword evidence="5 8" id="KW-0812">Transmembrane</keyword>
<feature type="transmembrane region" description="Helical" evidence="8">
    <location>
        <begin position="134"/>
        <end position="152"/>
    </location>
</feature>
<dbReference type="EC" id="2.7.13.3" evidence="2"/>
<dbReference type="GO" id="GO:0005886">
    <property type="term" value="C:plasma membrane"/>
    <property type="evidence" value="ECO:0007669"/>
    <property type="project" value="TreeGrafter"/>
</dbReference>
<gene>
    <name evidence="10" type="ORF">EDB95_4051</name>
</gene>
<dbReference type="InterPro" id="IPR036097">
    <property type="entry name" value="HisK_dim/P_sf"/>
</dbReference>
<dbReference type="Gene3D" id="1.10.287.130">
    <property type="match status" value="1"/>
</dbReference>